<feature type="compositionally biased region" description="Basic and acidic residues" evidence="1">
    <location>
        <begin position="487"/>
        <end position="502"/>
    </location>
</feature>
<dbReference type="Proteomes" id="UP000002700">
    <property type="component" value="Chromosome I"/>
</dbReference>
<feature type="region of interest" description="Disordered" evidence="1">
    <location>
        <begin position="254"/>
        <end position="335"/>
    </location>
</feature>
<dbReference type="HOGENOM" id="CLU_357052_0_0_4"/>
<feature type="region of interest" description="Disordered" evidence="1">
    <location>
        <begin position="604"/>
        <end position="656"/>
    </location>
</feature>
<feature type="compositionally biased region" description="Basic and acidic residues" evidence="1">
    <location>
        <begin position="364"/>
        <end position="400"/>
    </location>
</feature>
<evidence type="ECO:0000313" key="3">
    <source>
        <dbReference type="Proteomes" id="UP000002700"/>
    </source>
</evidence>
<name>Q3JNU7_BURP1</name>
<feature type="compositionally biased region" description="Basic and acidic residues" evidence="1">
    <location>
        <begin position="701"/>
        <end position="717"/>
    </location>
</feature>
<organism evidence="2 3">
    <name type="scientific">Burkholderia pseudomallei (strain 1710b)</name>
    <dbReference type="NCBI Taxonomy" id="320372"/>
    <lineage>
        <taxon>Bacteria</taxon>
        <taxon>Pseudomonadati</taxon>
        <taxon>Pseudomonadota</taxon>
        <taxon>Betaproteobacteria</taxon>
        <taxon>Burkholderiales</taxon>
        <taxon>Burkholderiaceae</taxon>
        <taxon>Burkholderia</taxon>
        <taxon>pseudomallei group</taxon>
    </lineage>
</organism>
<feature type="compositionally biased region" description="Basic and acidic residues" evidence="1">
    <location>
        <begin position="75"/>
        <end position="93"/>
    </location>
</feature>
<feature type="compositionally biased region" description="Basic residues" evidence="1">
    <location>
        <begin position="352"/>
        <end position="363"/>
    </location>
</feature>
<dbReference type="KEGG" id="bpm:BURPS1710b_3385"/>
<dbReference type="EMBL" id="CP000124">
    <property type="protein sequence ID" value="ABA50555.1"/>
    <property type="molecule type" value="Genomic_DNA"/>
</dbReference>
<feature type="region of interest" description="Disordered" evidence="1">
    <location>
        <begin position="143"/>
        <end position="169"/>
    </location>
</feature>
<feature type="region of interest" description="Disordered" evidence="1">
    <location>
        <begin position="688"/>
        <end position="771"/>
    </location>
</feature>
<feature type="region of interest" description="Disordered" evidence="1">
    <location>
        <begin position="202"/>
        <end position="242"/>
    </location>
</feature>
<evidence type="ECO:0000256" key="1">
    <source>
        <dbReference type="SAM" id="MobiDB-lite"/>
    </source>
</evidence>
<feature type="compositionally biased region" description="Basic residues" evidence="1">
    <location>
        <begin position="1"/>
        <end position="17"/>
    </location>
</feature>
<feature type="region of interest" description="Disordered" evidence="1">
    <location>
        <begin position="479"/>
        <end position="514"/>
    </location>
</feature>
<proteinExistence type="predicted"/>
<feature type="compositionally biased region" description="Low complexity" evidence="1">
    <location>
        <begin position="761"/>
        <end position="771"/>
    </location>
</feature>
<feature type="region of interest" description="Disordered" evidence="1">
    <location>
        <begin position="1"/>
        <end position="33"/>
    </location>
</feature>
<feature type="compositionally biased region" description="Basic residues" evidence="1">
    <location>
        <begin position="751"/>
        <end position="760"/>
    </location>
</feature>
<feature type="compositionally biased region" description="Basic and acidic residues" evidence="1">
    <location>
        <begin position="728"/>
        <end position="739"/>
    </location>
</feature>
<gene>
    <name evidence="2" type="ordered locus">BURPS1710b_3385</name>
</gene>
<feature type="compositionally biased region" description="Basic residues" evidence="1">
    <location>
        <begin position="440"/>
        <end position="452"/>
    </location>
</feature>
<feature type="compositionally biased region" description="Basic residues" evidence="1">
    <location>
        <begin position="503"/>
        <end position="514"/>
    </location>
</feature>
<feature type="compositionally biased region" description="Basic and acidic residues" evidence="1">
    <location>
        <begin position="645"/>
        <end position="656"/>
    </location>
</feature>
<feature type="compositionally biased region" description="Basic residues" evidence="1">
    <location>
        <begin position="155"/>
        <end position="169"/>
    </location>
</feature>
<feature type="compositionally biased region" description="Basic and acidic residues" evidence="1">
    <location>
        <begin position="101"/>
        <end position="117"/>
    </location>
</feature>
<feature type="compositionally biased region" description="Basic residues" evidence="1">
    <location>
        <begin position="213"/>
        <end position="227"/>
    </location>
</feature>
<accession>Q3JNU7</accession>
<sequence>MPVRHRAARRGAAHSKHAATPERPHNRPNRRARAALAPRRRFAQHLDRNLPVGAPDIPAYVRIPDDPDQEVARVAQREPSARRAPRDGRRERAVRGTRRMADRARALAASRRRDDRRRARAARIGRTRVRRARTAALRIPRARPQPRLEDERRAPAARRAARKRRHLAPVRRRHARAFGLLRRACRAHRFVADSARAEPPRARRALHADVSGARRRAVDRRAARRSARPAGGAVRVRRDRQGAPPARLVLARPARRAAQPHLPDQLDGAVADRAQPPVGRGCAHAARSAAVLPAHARDARRRDRASRARRRRRREQAAARGQLPARAARRVPRVDRRRVLAPVPQRRIGRHRVPGRAHAHAHPARGDAAERLDGARRSARARAPDGRARRREPEQPERVAPRAQQLRPVRAQARRDERGHGRALHLARPRRIPEDAAHGGGRRPRDGRHRLHQIRDHGRAPAIDVRRAARRHQLRGELHADALPALHARDEAAGDDRADDRARARRHRPRRRREAVRVVGDRADPHAGGRDLRQRARRAARVLRGADVRERRAACEPDLAGQGARDAEIVLAVRPDADLRGAHGCAAVGVEPARRLGRQLVRAAPRRRRARVQPPPAHHARRRGRGKARAFLPLERRGRRRQRRARADARPRAGDRQRVRVLVRGAARDAVRRLDRCRDRRARQGNAALGRAVVGGRGRLQHGDPQRRGELRARVHDGGTLAQPAADESARARRGDRPRGARAAGEPRVAAARRGRRGGRIPRALSARRAAHADAAAWRRNGIKT</sequence>
<feature type="compositionally biased region" description="Low complexity" evidence="1">
    <location>
        <begin position="254"/>
        <end position="263"/>
    </location>
</feature>
<feature type="region of interest" description="Disordered" evidence="1">
    <location>
        <begin position="101"/>
        <end position="120"/>
    </location>
</feature>
<feature type="compositionally biased region" description="Basic residues" evidence="1">
    <location>
        <begin position="421"/>
        <end position="430"/>
    </location>
</feature>
<feature type="compositionally biased region" description="Basic residues" evidence="1">
    <location>
        <begin position="302"/>
        <end position="314"/>
    </location>
</feature>
<feature type="region of interest" description="Disordered" evidence="1">
    <location>
        <begin position="67"/>
        <end position="93"/>
    </location>
</feature>
<dbReference type="AlphaFoldDB" id="Q3JNU7"/>
<feature type="compositionally biased region" description="Basic residues" evidence="1">
    <location>
        <begin position="618"/>
        <end position="628"/>
    </location>
</feature>
<evidence type="ECO:0000313" key="2">
    <source>
        <dbReference type="EMBL" id="ABA50555.1"/>
    </source>
</evidence>
<feature type="region of interest" description="Disordered" evidence="1">
    <location>
        <begin position="352"/>
        <end position="461"/>
    </location>
</feature>
<feature type="compositionally biased region" description="Low complexity" evidence="1">
    <location>
        <begin position="741"/>
        <end position="750"/>
    </location>
</feature>
<protein>
    <submittedName>
        <fullName evidence="2">Uncharacterized protein</fullName>
    </submittedName>
</protein>
<reference evidence="2 3" key="1">
    <citation type="submission" date="2005-09" db="EMBL/GenBank/DDBJ databases">
        <authorList>
            <person name="Woods D.E."/>
            <person name="Nierman W.C."/>
        </authorList>
    </citation>
    <scope>NUCLEOTIDE SEQUENCE [LARGE SCALE GENOMIC DNA]</scope>
    <source>
        <strain evidence="2 3">1710b</strain>
    </source>
</reference>
<dbReference type="EnsemblBacteria" id="ABA50555">
    <property type="protein sequence ID" value="ABA50555"/>
    <property type="gene ID" value="BURPS1710b_3385"/>
</dbReference>